<organism evidence="5 6">
    <name type="scientific">Pseudohoeflea coraliihabitans</name>
    <dbReference type="NCBI Taxonomy" id="2860393"/>
    <lineage>
        <taxon>Bacteria</taxon>
        <taxon>Pseudomonadati</taxon>
        <taxon>Pseudomonadota</taxon>
        <taxon>Alphaproteobacteria</taxon>
        <taxon>Hyphomicrobiales</taxon>
        <taxon>Rhizobiaceae</taxon>
        <taxon>Pseudohoeflea</taxon>
    </lineage>
</organism>
<dbReference type="CDD" id="cd00609">
    <property type="entry name" value="AAT_like"/>
    <property type="match status" value="1"/>
</dbReference>
<keyword evidence="6" id="KW-1185">Reference proteome</keyword>
<keyword evidence="3 5" id="KW-0456">Lyase</keyword>
<dbReference type="NCBIfam" id="TIGR01140">
    <property type="entry name" value="L_thr_O3P_dcar"/>
    <property type="match status" value="1"/>
</dbReference>
<accession>A0ABS6WIF4</accession>
<reference evidence="5" key="1">
    <citation type="submission" date="2021-07" db="EMBL/GenBank/DDBJ databases">
        <title>Pseudohoeflea marina sp. nov. a polyhydroxyalcanoate-producing bacterium.</title>
        <authorList>
            <person name="Zheng W."/>
            <person name="Yu S."/>
            <person name="Huang Y."/>
        </authorList>
    </citation>
    <scope>NUCLEOTIDE SEQUENCE</scope>
    <source>
        <strain evidence="5">DP4N28-3</strain>
    </source>
</reference>
<proteinExistence type="predicted"/>
<evidence type="ECO:0000256" key="3">
    <source>
        <dbReference type="ARBA" id="ARBA00023239"/>
    </source>
</evidence>
<evidence type="ECO:0000259" key="4">
    <source>
        <dbReference type="Pfam" id="PF00155"/>
    </source>
</evidence>
<sequence>MVVHGGALREAMEHNGGEAAEWLDLSTGISPHCFPLPDLPTATWQRLPDPGLVEAVAQAARDFYGGADAPCITPGSQAAIQHLPTLARLIDPKSGHVAVLAPTYGEYEAAFTRAGYAVSAARDLADAAGSDVVVLANPNNPDGRQVQAEGLLDFARARTGRLTVIDEAFADLHPDVSVARWAGEVPGLVVLRSFGKFFGLAGVRLGFAFLPAPLAVVLKTALGPWPVSGPALEIARHAFSRPDLVAAQRACNLEAHALTRCALVQSGQTIVGETKLFFLIAVADGARARAALAQRHILSRAFDHSPRWLRLGLVRDEKEASRLKAGLAGLRVPNGC</sequence>
<protein>
    <submittedName>
        <fullName evidence="5">Threonine-phosphate decarboxylase CobD</fullName>
        <ecNumber evidence="5">4.1.1.81</ecNumber>
    </submittedName>
</protein>
<dbReference type="PANTHER" id="PTHR42885:SF1">
    <property type="entry name" value="THREONINE-PHOSPHATE DECARBOXYLASE"/>
    <property type="match status" value="1"/>
</dbReference>
<dbReference type="RefSeq" id="WP_219157227.1">
    <property type="nucleotide sequence ID" value="NZ_JAHWQX010000001.1"/>
</dbReference>
<evidence type="ECO:0000313" key="5">
    <source>
        <dbReference type="EMBL" id="MBW3095738.1"/>
    </source>
</evidence>
<evidence type="ECO:0000256" key="1">
    <source>
        <dbReference type="ARBA" id="ARBA00001933"/>
    </source>
</evidence>
<dbReference type="PANTHER" id="PTHR42885">
    <property type="entry name" value="HISTIDINOL-PHOSPHATE AMINOTRANSFERASE-RELATED"/>
    <property type="match status" value="1"/>
</dbReference>
<name>A0ABS6WIF4_9HYPH</name>
<dbReference type="GO" id="GO:0048472">
    <property type="term" value="F:threonine-phosphate decarboxylase activity"/>
    <property type="evidence" value="ECO:0007669"/>
    <property type="project" value="UniProtKB-EC"/>
</dbReference>
<dbReference type="InterPro" id="IPR004839">
    <property type="entry name" value="Aminotransferase_I/II_large"/>
</dbReference>
<dbReference type="InterPro" id="IPR005860">
    <property type="entry name" value="CobD"/>
</dbReference>
<keyword evidence="2" id="KW-0663">Pyridoxal phosphate</keyword>
<evidence type="ECO:0000313" key="6">
    <source>
        <dbReference type="Proteomes" id="UP001430804"/>
    </source>
</evidence>
<evidence type="ECO:0000256" key="2">
    <source>
        <dbReference type="ARBA" id="ARBA00022898"/>
    </source>
</evidence>
<dbReference type="Proteomes" id="UP001430804">
    <property type="component" value="Unassembled WGS sequence"/>
</dbReference>
<comment type="cofactor">
    <cofactor evidence="1">
        <name>pyridoxal 5'-phosphate</name>
        <dbReference type="ChEBI" id="CHEBI:597326"/>
    </cofactor>
</comment>
<gene>
    <name evidence="5" type="primary">cobD</name>
    <name evidence="5" type="ORF">KY465_00435</name>
</gene>
<dbReference type="Pfam" id="PF00155">
    <property type="entry name" value="Aminotran_1_2"/>
    <property type="match status" value="1"/>
</dbReference>
<dbReference type="EMBL" id="JAHWQX010000001">
    <property type="protein sequence ID" value="MBW3095738.1"/>
    <property type="molecule type" value="Genomic_DNA"/>
</dbReference>
<dbReference type="EC" id="4.1.1.81" evidence="5"/>
<feature type="domain" description="Aminotransferase class I/classII large" evidence="4">
    <location>
        <begin position="43"/>
        <end position="318"/>
    </location>
</feature>
<comment type="caution">
    <text evidence="5">The sequence shown here is derived from an EMBL/GenBank/DDBJ whole genome shotgun (WGS) entry which is preliminary data.</text>
</comment>